<proteinExistence type="predicted"/>
<organism evidence="1 2">
    <name type="scientific">Candidatus Cryptobacteroides avistercoris</name>
    <dbReference type="NCBI Taxonomy" id="2840758"/>
    <lineage>
        <taxon>Bacteria</taxon>
        <taxon>Pseudomonadati</taxon>
        <taxon>Bacteroidota</taxon>
        <taxon>Bacteroidia</taxon>
        <taxon>Bacteroidales</taxon>
        <taxon>Candidatus Cryptobacteroides</taxon>
    </lineage>
</organism>
<dbReference type="AlphaFoldDB" id="A0A9D9IYD4"/>
<dbReference type="EMBL" id="JADILW010000095">
    <property type="protein sequence ID" value="MBO8480750.1"/>
    <property type="molecule type" value="Genomic_DNA"/>
</dbReference>
<dbReference type="Proteomes" id="UP000823769">
    <property type="component" value="Unassembled WGS sequence"/>
</dbReference>
<sequence>YVENPNWTVTYAGKGSYQGSPADLISVTVSGGSDTYTTGVITVEDFGQAGIQAFVESMVASYQEMLDLYNAMGMNLTWADILYTGTEEEMPYDVLDSSVEWYAVAFGVDLDGKPTGLYSISEPFTPEELEASDAYNKWLGTWTVTGANGTENVLEISALSPDLSYTVRGWQFGDYSEDWPGITASFNADGSISFMSEEYGSYDTGDYGVGTLGCFGIVEVQGQTSPVSGDSYPMCTATLTGDNTAEAVGEEITLSNNNTYEIVGMEYIVLLSGQYDGYVLSFEGDIPTFPLSMTKEASSAATRTVRMEYLQASAGVQSPLKIAAGTTSLVKMAE</sequence>
<evidence type="ECO:0000313" key="2">
    <source>
        <dbReference type="Proteomes" id="UP000823769"/>
    </source>
</evidence>
<evidence type="ECO:0000313" key="1">
    <source>
        <dbReference type="EMBL" id="MBO8480750.1"/>
    </source>
</evidence>
<protein>
    <submittedName>
        <fullName evidence="1">Uncharacterized protein</fullName>
    </submittedName>
</protein>
<comment type="caution">
    <text evidence="1">The sequence shown here is derived from an EMBL/GenBank/DDBJ whole genome shotgun (WGS) entry which is preliminary data.</text>
</comment>
<reference evidence="1" key="2">
    <citation type="journal article" date="2021" name="PeerJ">
        <title>Extensive microbial diversity within the chicken gut microbiome revealed by metagenomics and culture.</title>
        <authorList>
            <person name="Gilroy R."/>
            <person name="Ravi A."/>
            <person name="Getino M."/>
            <person name="Pursley I."/>
            <person name="Horton D.L."/>
            <person name="Alikhan N.F."/>
            <person name="Baker D."/>
            <person name="Gharbi K."/>
            <person name="Hall N."/>
            <person name="Watson M."/>
            <person name="Adriaenssens E.M."/>
            <person name="Foster-Nyarko E."/>
            <person name="Jarju S."/>
            <person name="Secka A."/>
            <person name="Antonio M."/>
            <person name="Oren A."/>
            <person name="Chaudhuri R.R."/>
            <person name="La Ragione R."/>
            <person name="Hildebrand F."/>
            <person name="Pallen M.J."/>
        </authorList>
    </citation>
    <scope>NUCLEOTIDE SEQUENCE</scope>
    <source>
        <strain evidence="1">B3-1481</strain>
    </source>
</reference>
<name>A0A9D9IYD4_9BACT</name>
<feature type="non-terminal residue" evidence="1">
    <location>
        <position position="1"/>
    </location>
</feature>
<gene>
    <name evidence="1" type="ORF">IAB76_06565</name>
</gene>
<accession>A0A9D9IYD4</accession>
<reference evidence="1" key="1">
    <citation type="submission" date="2020-10" db="EMBL/GenBank/DDBJ databases">
        <authorList>
            <person name="Gilroy R."/>
        </authorList>
    </citation>
    <scope>NUCLEOTIDE SEQUENCE</scope>
    <source>
        <strain evidence="1">B3-1481</strain>
    </source>
</reference>